<dbReference type="Proteomes" id="UP001169217">
    <property type="component" value="Unassembled WGS sequence"/>
</dbReference>
<reference evidence="2" key="1">
    <citation type="submission" date="2023-04" db="EMBL/GenBank/DDBJ databases">
        <title>Colletotrichum limetticola genome sequence.</title>
        <authorList>
            <person name="Baroncelli R."/>
        </authorList>
    </citation>
    <scope>NUCLEOTIDE SEQUENCE</scope>
    <source>
        <strain evidence="2">KLA-Anderson</strain>
    </source>
</reference>
<comment type="caution">
    <text evidence="2">The sequence shown here is derived from an EMBL/GenBank/DDBJ whole genome shotgun (WGS) entry which is preliminary data.</text>
</comment>
<keyword evidence="3" id="KW-1185">Reference proteome</keyword>
<name>A0ABQ9PSQ9_9PEZI</name>
<evidence type="ECO:0000256" key="1">
    <source>
        <dbReference type="SAM" id="MobiDB-lite"/>
    </source>
</evidence>
<dbReference type="EMBL" id="JARUPT010000244">
    <property type="protein sequence ID" value="KAK0374596.1"/>
    <property type="molecule type" value="Genomic_DNA"/>
</dbReference>
<organism evidence="2 3">
    <name type="scientific">Colletotrichum limetticola</name>
    <dbReference type="NCBI Taxonomy" id="1209924"/>
    <lineage>
        <taxon>Eukaryota</taxon>
        <taxon>Fungi</taxon>
        <taxon>Dikarya</taxon>
        <taxon>Ascomycota</taxon>
        <taxon>Pezizomycotina</taxon>
        <taxon>Sordariomycetes</taxon>
        <taxon>Hypocreomycetidae</taxon>
        <taxon>Glomerellales</taxon>
        <taxon>Glomerellaceae</taxon>
        <taxon>Colletotrichum</taxon>
        <taxon>Colletotrichum acutatum species complex</taxon>
    </lineage>
</organism>
<protein>
    <submittedName>
        <fullName evidence="2">Uncharacterized protein</fullName>
    </submittedName>
</protein>
<evidence type="ECO:0000313" key="3">
    <source>
        <dbReference type="Proteomes" id="UP001169217"/>
    </source>
</evidence>
<evidence type="ECO:0000313" key="2">
    <source>
        <dbReference type="EMBL" id="KAK0374596.1"/>
    </source>
</evidence>
<gene>
    <name evidence="2" type="ORF">CLIM01_08041</name>
</gene>
<sequence>MIRIRCVLVERPESPFSLSPLSPVAPLSLGRFLLLDRSRGIQRSGLGSFCVARQIALSNSQWPTTGCGQVLGIRRLGMNSTGKKVRDLDARCLAEHRLRRRPCQPAFNSFRAATDMDAKGQIQSTSSHQPAERTSAL</sequence>
<proteinExistence type="predicted"/>
<accession>A0ABQ9PSQ9</accession>
<feature type="region of interest" description="Disordered" evidence="1">
    <location>
        <begin position="118"/>
        <end position="137"/>
    </location>
</feature>